<dbReference type="InterPro" id="IPR043519">
    <property type="entry name" value="NT_sf"/>
</dbReference>
<evidence type="ECO:0000256" key="10">
    <source>
        <dbReference type="ARBA" id="ARBA00022705"/>
    </source>
</evidence>
<keyword evidence="7" id="KW-0237">DNA synthesis</keyword>
<evidence type="ECO:0000256" key="11">
    <source>
        <dbReference type="ARBA" id="ARBA00022763"/>
    </source>
</evidence>
<dbReference type="SUPFAM" id="SSF81301">
    <property type="entry name" value="Nucleotidyltransferase"/>
    <property type="match status" value="1"/>
</dbReference>
<evidence type="ECO:0000259" key="23">
    <source>
        <dbReference type="SMART" id="SM00481"/>
    </source>
</evidence>
<feature type="domain" description="Helix-hairpin-helix DNA-binding motif class 1" evidence="22">
    <location>
        <begin position="93"/>
        <end position="112"/>
    </location>
</feature>
<keyword evidence="15" id="KW-0234">DNA repair</keyword>
<name>A0A1G2FSM8_9BACT</name>
<dbReference type="Pfam" id="PF14791">
    <property type="entry name" value="DNA_pol_B_thumb"/>
    <property type="match status" value="1"/>
</dbReference>
<dbReference type="PRINTS" id="PR00869">
    <property type="entry name" value="DNAPOLX"/>
</dbReference>
<keyword evidence="9" id="KW-0548">Nucleotidyltransferase</keyword>
<evidence type="ECO:0000256" key="20">
    <source>
        <dbReference type="ARBA" id="ARBA00045548"/>
    </source>
</evidence>
<dbReference type="InterPro" id="IPR028207">
    <property type="entry name" value="DNA_pol_B_palm_palm"/>
</dbReference>
<dbReference type="CDD" id="cd07436">
    <property type="entry name" value="PHP_PolX"/>
    <property type="match status" value="1"/>
</dbReference>
<feature type="domain" description="Helix-hairpin-helix DNA-binding motif class 1" evidence="22">
    <location>
        <begin position="53"/>
        <end position="72"/>
    </location>
</feature>
<dbReference type="Pfam" id="PF14716">
    <property type="entry name" value="HHH_8"/>
    <property type="match status" value="1"/>
</dbReference>
<evidence type="ECO:0000256" key="1">
    <source>
        <dbReference type="ARBA" id="ARBA00001946"/>
    </source>
</evidence>
<dbReference type="GO" id="GO:0003887">
    <property type="term" value="F:DNA-directed DNA polymerase activity"/>
    <property type="evidence" value="ECO:0007669"/>
    <property type="project" value="UniProtKB-KW"/>
</dbReference>
<dbReference type="InterPro" id="IPR022312">
    <property type="entry name" value="DNA_pol_X"/>
</dbReference>
<sequence length="603" mass="67665">MINHQISKIFYQIAEYYAMDDVAFRPQVYEKAARLIEALDDDLADIYKSGGTRALMEIEGIGQGLAAKIEEYIKTGKIKEYEKLKKACPVDLEHLTLVQGLGPKSIKTLYAKLRVKTLADLAKAAKAGQIAKLPRFGEKAQDNILRGIEYVKGGQGRMLLGDALPLARKFEKRLKNIKGVEAAVVAGSIRRRKETVGDIDVLVISDDSAKAMDYFCFMPEVAKVLAKGETKSSVKLHNGLDADLRVVAKESFGAALQYFTGNKDHNIELRKIAEEKGYKLNEYGLYEIKNLKIKIQNDNVELRGNHVALRNVKSKIKEMMLAGSTEKDVYRKLGLDYIEPEMRENTGEIEAARTGSLSNLVKYEDVKGDLQMHSTWSDGVSSILAMTEAAKKLGRQYIAITDHAGRLAIARSLQEKDLLKQAAEIDKVNKKISGFKVLKGAEVDIDKEGVLHIKDEFLAKLDVVLGSIHDNFKMSKEAMTGRICRAMENKNMDIWAHPSGRLLGRREGYEVDWEKVFKQAVKTKTVIEINAFPDRLDLTWQNVKRAIAMGVKLSIGTDSHSISHLEYLELGVSVARRGWAEKKDIINCLGFEKLMKFLKQRKK</sequence>
<evidence type="ECO:0000256" key="7">
    <source>
        <dbReference type="ARBA" id="ARBA00022634"/>
    </source>
</evidence>
<dbReference type="InterPro" id="IPR002008">
    <property type="entry name" value="DNA_pol_X_beta-like"/>
</dbReference>
<evidence type="ECO:0000256" key="6">
    <source>
        <dbReference type="ARBA" id="ARBA00022481"/>
    </source>
</evidence>
<evidence type="ECO:0000313" key="26">
    <source>
        <dbReference type="Proteomes" id="UP000177126"/>
    </source>
</evidence>
<dbReference type="GO" id="GO:0003677">
    <property type="term" value="F:DNA binding"/>
    <property type="evidence" value="ECO:0007669"/>
    <property type="project" value="InterPro"/>
</dbReference>
<dbReference type="PANTHER" id="PTHR36928">
    <property type="entry name" value="PHOSPHATASE YCDX-RELATED"/>
    <property type="match status" value="1"/>
</dbReference>
<gene>
    <name evidence="25" type="ORF">A3B04_00325</name>
</gene>
<evidence type="ECO:0000256" key="17">
    <source>
        <dbReference type="ARBA" id="ARBA00035726"/>
    </source>
</evidence>
<comment type="function">
    <text evidence="20">Repair polymerase that plays a key role in base-excision repair. During this process, the damaged base is excised by specific DNA glycosylases, the DNA backbone is nicked at the abasic site by an apurinic/apyrimidic (AP) endonuclease, and POLB removes 5'-deoxyribose-phosphate from the preincised AP site acting as a 5'-deoxyribose-phosphate lyase (5'-dRP lyase); through its DNA polymerase activity, it adds one nucleotide to the 3' end of the arising single-nucleotide gap. Conducts 'gap-filling' DNA synthesis in a stepwise distributive fashion rather than in a processive fashion as for other DNA polymerases. It is also able to cleave sugar-phosphate bonds 3' to an intact AP site, acting as an AP lyase.</text>
</comment>
<evidence type="ECO:0000256" key="14">
    <source>
        <dbReference type="ARBA" id="ARBA00023053"/>
    </source>
</evidence>
<evidence type="ECO:0000256" key="16">
    <source>
        <dbReference type="ARBA" id="ARBA00035717"/>
    </source>
</evidence>
<dbReference type="PIRSF" id="PIRSF005047">
    <property type="entry name" value="UCP005047_YshC"/>
    <property type="match status" value="1"/>
</dbReference>
<dbReference type="GO" id="GO:0008270">
    <property type="term" value="F:zinc ion binding"/>
    <property type="evidence" value="ECO:0007669"/>
    <property type="project" value="TreeGrafter"/>
</dbReference>
<evidence type="ECO:0000313" key="25">
    <source>
        <dbReference type="EMBL" id="OGZ40551.1"/>
    </source>
</evidence>
<keyword evidence="10" id="KW-0235">DNA replication</keyword>
<accession>A0A1G2FSM8</accession>
<evidence type="ECO:0000256" key="9">
    <source>
        <dbReference type="ARBA" id="ARBA00022695"/>
    </source>
</evidence>
<keyword evidence="13" id="KW-0239">DNA-directed DNA polymerase</keyword>
<dbReference type="InterPro" id="IPR047967">
    <property type="entry name" value="PolX_PHP"/>
</dbReference>
<dbReference type="InterPro" id="IPR003141">
    <property type="entry name" value="Pol/His_phosphatase_N"/>
</dbReference>
<dbReference type="SMART" id="SM00481">
    <property type="entry name" value="POLIIIAc"/>
    <property type="match status" value="1"/>
</dbReference>
<dbReference type="GO" id="GO:0006281">
    <property type="term" value="P:DNA repair"/>
    <property type="evidence" value="ECO:0007669"/>
    <property type="project" value="UniProtKB-KW"/>
</dbReference>
<keyword evidence="8" id="KW-0808">Transferase</keyword>
<reference evidence="25 26" key="1">
    <citation type="journal article" date="2016" name="Nat. Commun.">
        <title>Thousands of microbial genomes shed light on interconnected biogeochemical processes in an aquifer system.</title>
        <authorList>
            <person name="Anantharaman K."/>
            <person name="Brown C.T."/>
            <person name="Hug L.A."/>
            <person name="Sharon I."/>
            <person name="Castelle C.J."/>
            <person name="Probst A.J."/>
            <person name="Thomas B.C."/>
            <person name="Singh A."/>
            <person name="Wilkins M.J."/>
            <person name="Karaoz U."/>
            <person name="Brodie E.L."/>
            <person name="Williams K.H."/>
            <person name="Hubbard S.S."/>
            <person name="Banfield J.F."/>
        </authorList>
    </citation>
    <scope>NUCLEOTIDE SEQUENCE [LARGE SCALE GENOMIC DNA]</scope>
</reference>
<dbReference type="InterPro" id="IPR037160">
    <property type="entry name" value="DNA_Pol_thumb_sf"/>
</dbReference>
<comment type="catalytic activity">
    <reaction evidence="19">
        <text>a 5'-end 2'-deoxyribose-2'-deoxyribonucleotide-DNA = (2E,4S)-4-hydroxypenten-2-al-5-phosphate + a 5'-end 5'-phospho-2'-deoxyribonucleoside-DNA + H(+)</text>
        <dbReference type="Rhea" id="RHEA:76255"/>
        <dbReference type="Rhea" id="RHEA-COMP:13180"/>
        <dbReference type="Rhea" id="RHEA-COMP:18657"/>
        <dbReference type="ChEBI" id="CHEBI:15378"/>
        <dbReference type="ChEBI" id="CHEBI:136412"/>
        <dbReference type="ChEBI" id="CHEBI:195194"/>
        <dbReference type="ChEBI" id="CHEBI:195195"/>
    </reaction>
</comment>
<dbReference type="Gene3D" id="3.30.210.10">
    <property type="entry name" value="DNA polymerase, thumb domain"/>
    <property type="match status" value="1"/>
</dbReference>
<evidence type="ECO:0000256" key="3">
    <source>
        <dbReference type="ARBA" id="ARBA00012417"/>
    </source>
</evidence>
<dbReference type="EC" id="4.2.99.18" evidence="4"/>
<dbReference type="InterPro" id="IPR003583">
    <property type="entry name" value="Hlx-hairpin-Hlx_DNA-bd_motif"/>
</dbReference>
<dbReference type="Pfam" id="PF14520">
    <property type="entry name" value="HHH_5"/>
    <property type="match status" value="1"/>
</dbReference>
<dbReference type="EC" id="2.7.7.7" evidence="3"/>
<dbReference type="PANTHER" id="PTHR36928:SF1">
    <property type="entry name" value="PHOSPHATASE YCDX-RELATED"/>
    <property type="match status" value="1"/>
</dbReference>
<organism evidence="25 26">
    <name type="scientific">Candidatus Portnoybacteria bacterium RIFCSPLOWO2_02_FULL_39_11</name>
    <dbReference type="NCBI Taxonomy" id="1802001"/>
    <lineage>
        <taxon>Bacteria</taxon>
        <taxon>Candidatus Portnoyibacteriota</taxon>
    </lineage>
</organism>
<dbReference type="InterPro" id="IPR016195">
    <property type="entry name" value="Pol/histidinol_Pase-like"/>
</dbReference>
<evidence type="ECO:0000256" key="18">
    <source>
        <dbReference type="ARBA" id="ARBA00044632"/>
    </source>
</evidence>
<comment type="cofactor">
    <cofactor evidence="1">
        <name>Mg(2+)</name>
        <dbReference type="ChEBI" id="CHEBI:18420"/>
    </cofactor>
</comment>
<comment type="caution">
    <text evidence="25">The sequence shown here is derived from an EMBL/GenBank/DDBJ whole genome shotgun (WGS) entry which is preliminary data.</text>
</comment>
<dbReference type="SUPFAM" id="SSF47802">
    <property type="entry name" value="DNA polymerase beta, N-terminal domain-like"/>
    <property type="match status" value="1"/>
</dbReference>
<comment type="catalytic activity">
    <reaction evidence="18">
        <text>2'-deoxyribonucleotide-(2'-deoxyribose 5'-phosphate)-2'-deoxyribonucleotide-DNA = a 3'-end 2'-deoxyribonucleotide-(2,3-dehydro-2,3-deoxyribose 5'-phosphate)-DNA + a 5'-end 5'-phospho-2'-deoxyribonucleoside-DNA + H(+)</text>
        <dbReference type="Rhea" id="RHEA:66592"/>
        <dbReference type="Rhea" id="RHEA-COMP:13180"/>
        <dbReference type="Rhea" id="RHEA-COMP:16897"/>
        <dbReference type="Rhea" id="RHEA-COMP:17067"/>
        <dbReference type="ChEBI" id="CHEBI:15378"/>
        <dbReference type="ChEBI" id="CHEBI:136412"/>
        <dbReference type="ChEBI" id="CHEBI:157695"/>
        <dbReference type="ChEBI" id="CHEBI:167181"/>
        <dbReference type="EC" id="4.2.99.18"/>
    </reaction>
</comment>
<dbReference type="GO" id="GO:0042578">
    <property type="term" value="F:phosphoric ester hydrolase activity"/>
    <property type="evidence" value="ECO:0007669"/>
    <property type="project" value="TreeGrafter"/>
</dbReference>
<feature type="domain" description="Polymerase/histidinol phosphatase N-terminal" evidence="23">
    <location>
        <begin position="368"/>
        <end position="447"/>
    </location>
</feature>
<keyword evidence="14" id="KW-0915">Sodium</keyword>
<dbReference type="Gene3D" id="3.20.20.140">
    <property type="entry name" value="Metal-dependent hydrolases"/>
    <property type="match status" value="1"/>
</dbReference>
<dbReference type="EMBL" id="MHNF01000030">
    <property type="protein sequence ID" value="OGZ40551.1"/>
    <property type="molecule type" value="Genomic_DNA"/>
</dbReference>
<evidence type="ECO:0000259" key="24">
    <source>
        <dbReference type="SMART" id="SM00483"/>
    </source>
</evidence>
<dbReference type="GO" id="GO:0140078">
    <property type="term" value="F:class I DNA-(apurinic or apyrimidinic site) endonuclease activity"/>
    <property type="evidence" value="ECO:0007669"/>
    <property type="project" value="UniProtKB-EC"/>
</dbReference>
<evidence type="ECO:0000256" key="12">
    <source>
        <dbReference type="ARBA" id="ARBA00022843"/>
    </source>
</evidence>
<dbReference type="InterPro" id="IPR022311">
    <property type="entry name" value="PolX-like"/>
</dbReference>
<comment type="catalytic activity">
    <reaction evidence="21">
        <text>DNA(n) + a 2'-deoxyribonucleoside 5'-triphosphate = DNA(n+1) + diphosphate</text>
        <dbReference type="Rhea" id="RHEA:22508"/>
        <dbReference type="Rhea" id="RHEA-COMP:17339"/>
        <dbReference type="Rhea" id="RHEA-COMP:17340"/>
        <dbReference type="ChEBI" id="CHEBI:33019"/>
        <dbReference type="ChEBI" id="CHEBI:61560"/>
        <dbReference type="ChEBI" id="CHEBI:173112"/>
        <dbReference type="EC" id="2.7.7.7"/>
    </reaction>
</comment>
<dbReference type="CDD" id="cd00141">
    <property type="entry name" value="NT_POLXc"/>
    <property type="match status" value="1"/>
</dbReference>
<evidence type="ECO:0000256" key="4">
    <source>
        <dbReference type="ARBA" id="ARBA00012720"/>
    </source>
</evidence>
<dbReference type="Pfam" id="PF02811">
    <property type="entry name" value="PHP"/>
    <property type="match status" value="1"/>
</dbReference>
<comment type="subcellular location">
    <subcellularLocation>
        <location evidence="2">Cytoplasm</location>
    </subcellularLocation>
</comment>
<dbReference type="InterPro" id="IPR010996">
    <property type="entry name" value="HHH_MUS81"/>
</dbReference>
<evidence type="ECO:0000256" key="5">
    <source>
        <dbReference type="ARBA" id="ARBA00020020"/>
    </source>
</evidence>
<dbReference type="InterPro" id="IPR002054">
    <property type="entry name" value="DNA-dir_DNA_pol_X"/>
</dbReference>
<dbReference type="GO" id="GO:0005829">
    <property type="term" value="C:cytosol"/>
    <property type="evidence" value="ECO:0007669"/>
    <property type="project" value="TreeGrafter"/>
</dbReference>
<dbReference type="InterPro" id="IPR050243">
    <property type="entry name" value="PHP_phosphatase"/>
</dbReference>
<dbReference type="SMART" id="SM00278">
    <property type="entry name" value="HhH1"/>
    <property type="match status" value="3"/>
</dbReference>
<dbReference type="InterPro" id="IPR027421">
    <property type="entry name" value="DNA_pol_lamdba_lyase_dom_sf"/>
</dbReference>
<dbReference type="Pfam" id="PF14792">
    <property type="entry name" value="DNA_pol_B_palm"/>
    <property type="match status" value="1"/>
</dbReference>
<dbReference type="Gene3D" id="1.10.150.20">
    <property type="entry name" value="5' to 3' exonuclease, C-terminal subdomain"/>
    <property type="match status" value="1"/>
</dbReference>
<keyword evidence="12" id="KW-0832">Ubl conjugation</keyword>
<dbReference type="PRINTS" id="PR00870">
    <property type="entry name" value="DNAPOLXBETA"/>
</dbReference>
<protein>
    <recommendedName>
        <fullName evidence="5">DNA polymerase beta</fullName>
        <ecNumber evidence="3">2.7.7.7</ecNumber>
        <ecNumber evidence="4">4.2.99.18</ecNumber>
    </recommendedName>
    <alternativeName>
        <fullName evidence="16">5'-deoxyribose-phosphate lyase</fullName>
    </alternativeName>
    <alternativeName>
        <fullName evidence="17">AP lyase</fullName>
    </alternativeName>
</protein>
<dbReference type="SMART" id="SM00483">
    <property type="entry name" value="POLXc"/>
    <property type="match status" value="1"/>
</dbReference>
<dbReference type="Gene3D" id="3.30.460.10">
    <property type="entry name" value="Beta Polymerase, domain 2"/>
    <property type="match status" value="1"/>
</dbReference>
<feature type="domain" description="Helix-hairpin-helix DNA-binding motif class 1" evidence="22">
    <location>
        <begin position="128"/>
        <end position="147"/>
    </location>
</feature>
<evidence type="ECO:0000256" key="13">
    <source>
        <dbReference type="ARBA" id="ARBA00022932"/>
    </source>
</evidence>
<evidence type="ECO:0000256" key="15">
    <source>
        <dbReference type="ARBA" id="ARBA00023204"/>
    </source>
</evidence>
<keyword evidence="6" id="KW-0488">Methylation</keyword>
<dbReference type="InterPro" id="IPR004013">
    <property type="entry name" value="PHP_dom"/>
</dbReference>
<dbReference type="Gene3D" id="1.10.150.110">
    <property type="entry name" value="DNA polymerase beta, N-terminal domain-like"/>
    <property type="match status" value="1"/>
</dbReference>
<evidence type="ECO:0000256" key="19">
    <source>
        <dbReference type="ARBA" id="ARBA00044678"/>
    </source>
</evidence>
<dbReference type="Proteomes" id="UP000177126">
    <property type="component" value="Unassembled WGS sequence"/>
</dbReference>
<dbReference type="InterPro" id="IPR029398">
    <property type="entry name" value="PolB_thumb"/>
</dbReference>
<evidence type="ECO:0000256" key="2">
    <source>
        <dbReference type="ARBA" id="ARBA00004496"/>
    </source>
</evidence>
<dbReference type="AlphaFoldDB" id="A0A1G2FSM8"/>
<evidence type="ECO:0000256" key="21">
    <source>
        <dbReference type="ARBA" id="ARBA00049244"/>
    </source>
</evidence>
<evidence type="ECO:0000259" key="22">
    <source>
        <dbReference type="SMART" id="SM00278"/>
    </source>
</evidence>
<dbReference type="SUPFAM" id="SSF89550">
    <property type="entry name" value="PHP domain-like"/>
    <property type="match status" value="1"/>
</dbReference>
<proteinExistence type="predicted"/>
<keyword evidence="11" id="KW-0227">DNA damage</keyword>
<evidence type="ECO:0000256" key="8">
    <source>
        <dbReference type="ARBA" id="ARBA00022679"/>
    </source>
</evidence>
<feature type="domain" description="DNA-directed DNA polymerase X" evidence="24">
    <location>
        <begin position="1"/>
        <end position="344"/>
    </location>
</feature>